<dbReference type="KEGG" id="scor:J3U87_19945"/>
<evidence type="ECO:0000256" key="5">
    <source>
        <dbReference type="ARBA" id="ARBA00023274"/>
    </source>
</evidence>
<evidence type="ECO:0000256" key="2">
    <source>
        <dbReference type="ARBA" id="ARBA00022730"/>
    </source>
</evidence>
<dbReference type="GO" id="GO:1990904">
    <property type="term" value="C:ribonucleoprotein complex"/>
    <property type="evidence" value="ECO:0007669"/>
    <property type="project" value="UniProtKB-KW"/>
</dbReference>
<evidence type="ECO:0000256" key="6">
    <source>
        <dbReference type="ARBA" id="ARBA00035258"/>
    </source>
</evidence>
<sequence>MMVTDPIADLLTRIRNGHMAKHDKVDVPNSKLKQAIVKILKEEGYIKNFKVVETKKSHPIIRVYLKYNAQGEPLIHGLKRVSKPGRRVYSGKDRLPKVLDGLGISIITTSRGIMTDAKARHMGVGGEVLCKVW</sequence>
<dbReference type="GO" id="GO:0005737">
    <property type="term" value="C:cytoplasm"/>
    <property type="evidence" value="ECO:0007669"/>
    <property type="project" value="UniProtKB-ARBA"/>
</dbReference>
<dbReference type="RefSeq" id="WP_237384517.1">
    <property type="nucleotide sequence ID" value="NZ_CP071793.1"/>
</dbReference>
<dbReference type="Gene3D" id="3.30.1490.10">
    <property type="match status" value="1"/>
</dbReference>
<comment type="subunit">
    <text evidence="7 8">Part of the 30S ribosomal subunit. Contacts proteins S5 and S12.</text>
</comment>
<dbReference type="AlphaFoldDB" id="A0A8A4U6P2"/>
<evidence type="ECO:0000256" key="8">
    <source>
        <dbReference type="HAMAP-Rule" id="MF_01302"/>
    </source>
</evidence>
<dbReference type="HAMAP" id="MF_01302_B">
    <property type="entry name" value="Ribosomal_uS8_B"/>
    <property type="match status" value="1"/>
</dbReference>
<proteinExistence type="inferred from homology"/>
<keyword evidence="3 8" id="KW-0694">RNA-binding</keyword>
<keyword evidence="5 8" id="KW-0687">Ribonucleoprotein</keyword>
<evidence type="ECO:0000256" key="1">
    <source>
        <dbReference type="ARBA" id="ARBA00006471"/>
    </source>
</evidence>
<accession>A0A8A4U6P2</accession>
<dbReference type="InterPro" id="IPR047863">
    <property type="entry name" value="Ribosomal_uS8_CS"/>
</dbReference>
<name>A0A8A4U6P2_SULCO</name>
<dbReference type="InterPro" id="IPR000630">
    <property type="entry name" value="Ribosomal_uS8"/>
</dbReference>
<keyword evidence="2 8" id="KW-0699">rRNA-binding</keyword>
<evidence type="ECO:0000313" key="11">
    <source>
        <dbReference type="Proteomes" id="UP000663929"/>
    </source>
</evidence>
<comment type="function">
    <text evidence="8">One of the primary rRNA binding proteins, it binds directly to 16S rRNA central domain where it helps coordinate assembly of the platform of the 30S subunit.</text>
</comment>
<keyword evidence="4 8" id="KW-0689">Ribosomal protein</keyword>
<dbReference type="SUPFAM" id="SSF56047">
    <property type="entry name" value="Ribosomal protein S8"/>
    <property type="match status" value="1"/>
</dbReference>
<dbReference type="GO" id="GO:0019843">
    <property type="term" value="F:rRNA binding"/>
    <property type="evidence" value="ECO:0007669"/>
    <property type="project" value="UniProtKB-UniRule"/>
</dbReference>
<dbReference type="EMBL" id="CP071793">
    <property type="protein sequence ID" value="QTD54415.1"/>
    <property type="molecule type" value="Genomic_DNA"/>
</dbReference>
<gene>
    <name evidence="8 10" type="primary">rpsH</name>
    <name evidence="10" type="ORF">J3U87_19945</name>
</gene>
<organism evidence="10 11">
    <name type="scientific">Sulfidibacter corallicola</name>
    <dbReference type="NCBI Taxonomy" id="2818388"/>
    <lineage>
        <taxon>Bacteria</taxon>
        <taxon>Pseudomonadati</taxon>
        <taxon>Acidobacteriota</taxon>
        <taxon>Holophagae</taxon>
        <taxon>Acanthopleuribacterales</taxon>
        <taxon>Acanthopleuribacteraceae</taxon>
        <taxon>Sulfidibacter</taxon>
    </lineage>
</organism>
<dbReference type="Pfam" id="PF00410">
    <property type="entry name" value="Ribosomal_S8"/>
    <property type="match status" value="1"/>
</dbReference>
<evidence type="ECO:0000256" key="7">
    <source>
        <dbReference type="ARBA" id="ARBA00046740"/>
    </source>
</evidence>
<dbReference type="PANTHER" id="PTHR11758">
    <property type="entry name" value="40S RIBOSOMAL PROTEIN S15A"/>
    <property type="match status" value="1"/>
</dbReference>
<comment type="similarity">
    <text evidence="1 8 9">Belongs to the universal ribosomal protein uS8 family.</text>
</comment>
<evidence type="ECO:0000256" key="4">
    <source>
        <dbReference type="ARBA" id="ARBA00022980"/>
    </source>
</evidence>
<dbReference type="Gene3D" id="3.30.1370.30">
    <property type="match status" value="1"/>
</dbReference>
<dbReference type="GO" id="GO:0005840">
    <property type="term" value="C:ribosome"/>
    <property type="evidence" value="ECO:0007669"/>
    <property type="project" value="UniProtKB-KW"/>
</dbReference>
<dbReference type="InterPro" id="IPR035987">
    <property type="entry name" value="Ribosomal_uS8_sf"/>
</dbReference>
<dbReference type="Proteomes" id="UP000663929">
    <property type="component" value="Chromosome"/>
</dbReference>
<evidence type="ECO:0000256" key="9">
    <source>
        <dbReference type="RuleBase" id="RU003660"/>
    </source>
</evidence>
<dbReference type="GO" id="GO:0006412">
    <property type="term" value="P:translation"/>
    <property type="evidence" value="ECO:0007669"/>
    <property type="project" value="UniProtKB-UniRule"/>
</dbReference>
<protein>
    <recommendedName>
        <fullName evidence="6 8">Small ribosomal subunit protein uS8</fullName>
    </recommendedName>
</protein>
<dbReference type="FunFam" id="3.30.1370.30:FF:000002">
    <property type="entry name" value="30S ribosomal protein S8"/>
    <property type="match status" value="1"/>
</dbReference>
<dbReference type="NCBIfam" id="NF001109">
    <property type="entry name" value="PRK00136.1"/>
    <property type="match status" value="1"/>
</dbReference>
<dbReference type="FunFam" id="3.30.1490.10:FF:000001">
    <property type="entry name" value="30S ribosomal protein S8"/>
    <property type="match status" value="1"/>
</dbReference>
<dbReference type="PROSITE" id="PS00053">
    <property type="entry name" value="RIBOSOMAL_S8"/>
    <property type="match status" value="1"/>
</dbReference>
<keyword evidence="11" id="KW-1185">Reference proteome</keyword>
<evidence type="ECO:0000313" key="10">
    <source>
        <dbReference type="EMBL" id="QTD54415.1"/>
    </source>
</evidence>
<evidence type="ECO:0000256" key="3">
    <source>
        <dbReference type="ARBA" id="ARBA00022884"/>
    </source>
</evidence>
<dbReference type="GO" id="GO:0003735">
    <property type="term" value="F:structural constituent of ribosome"/>
    <property type="evidence" value="ECO:0007669"/>
    <property type="project" value="InterPro"/>
</dbReference>
<reference evidence="10" key="1">
    <citation type="submission" date="2021-03" db="EMBL/GenBank/DDBJ databases">
        <title>Acanthopleuribacteraceae sp. M133.</title>
        <authorList>
            <person name="Wang G."/>
        </authorList>
    </citation>
    <scope>NUCLEOTIDE SEQUENCE</scope>
    <source>
        <strain evidence="10">M133</strain>
    </source>
</reference>